<dbReference type="Proteomes" id="UP000792457">
    <property type="component" value="Unassembled WGS sequence"/>
</dbReference>
<dbReference type="OrthoDB" id="6884957at2759"/>
<evidence type="ECO:0000313" key="3">
    <source>
        <dbReference type="Proteomes" id="UP000792457"/>
    </source>
</evidence>
<proteinExistence type="predicted"/>
<keyword evidence="1" id="KW-1133">Transmembrane helix</keyword>
<reference evidence="2" key="2">
    <citation type="submission" date="2017-10" db="EMBL/GenBank/DDBJ databases">
        <title>Ladona fulva Genome sequencing and assembly.</title>
        <authorList>
            <person name="Murali S."/>
            <person name="Richards S."/>
            <person name="Bandaranaike D."/>
            <person name="Bellair M."/>
            <person name="Blankenburg K."/>
            <person name="Chao H."/>
            <person name="Dinh H."/>
            <person name="Doddapaneni H."/>
            <person name="Dugan-Rocha S."/>
            <person name="Elkadiri S."/>
            <person name="Gnanaolivu R."/>
            <person name="Hernandez B."/>
            <person name="Skinner E."/>
            <person name="Javaid M."/>
            <person name="Lee S."/>
            <person name="Li M."/>
            <person name="Ming W."/>
            <person name="Munidasa M."/>
            <person name="Muniz J."/>
            <person name="Nguyen L."/>
            <person name="Hughes D."/>
            <person name="Osuji N."/>
            <person name="Pu L.-L."/>
            <person name="Puazo M."/>
            <person name="Qu C."/>
            <person name="Quiroz J."/>
            <person name="Raj R."/>
            <person name="Weissenberger G."/>
            <person name="Xin Y."/>
            <person name="Zou X."/>
            <person name="Han Y."/>
            <person name="Worley K."/>
            <person name="Muzny D."/>
            <person name="Gibbs R."/>
        </authorList>
    </citation>
    <scope>NUCLEOTIDE SEQUENCE</scope>
    <source>
        <strain evidence="2">Sampled in the wild</strain>
    </source>
</reference>
<organism evidence="2 3">
    <name type="scientific">Ladona fulva</name>
    <name type="common">Scarce chaser dragonfly</name>
    <name type="synonym">Libellula fulva</name>
    <dbReference type="NCBI Taxonomy" id="123851"/>
    <lineage>
        <taxon>Eukaryota</taxon>
        <taxon>Metazoa</taxon>
        <taxon>Ecdysozoa</taxon>
        <taxon>Arthropoda</taxon>
        <taxon>Hexapoda</taxon>
        <taxon>Insecta</taxon>
        <taxon>Pterygota</taxon>
        <taxon>Palaeoptera</taxon>
        <taxon>Odonata</taxon>
        <taxon>Epiprocta</taxon>
        <taxon>Anisoptera</taxon>
        <taxon>Libelluloidea</taxon>
        <taxon>Libellulidae</taxon>
        <taxon>Ladona</taxon>
    </lineage>
</organism>
<gene>
    <name evidence="2" type="ORF">J437_LFUL001533</name>
</gene>
<keyword evidence="1" id="KW-0472">Membrane</keyword>
<keyword evidence="3" id="KW-1185">Reference proteome</keyword>
<keyword evidence="1" id="KW-0812">Transmembrane</keyword>
<dbReference type="AlphaFoldDB" id="A0A8K0JWN0"/>
<feature type="transmembrane region" description="Helical" evidence="1">
    <location>
        <begin position="33"/>
        <end position="55"/>
    </location>
</feature>
<name>A0A8K0JWN0_LADFU</name>
<reference evidence="2" key="1">
    <citation type="submission" date="2013-04" db="EMBL/GenBank/DDBJ databases">
        <authorList>
            <person name="Qu J."/>
            <person name="Murali S.C."/>
            <person name="Bandaranaike D."/>
            <person name="Bellair M."/>
            <person name="Blankenburg K."/>
            <person name="Chao H."/>
            <person name="Dinh H."/>
            <person name="Doddapaneni H."/>
            <person name="Downs B."/>
            <person name="Dugan-Rocha S."/>
            <person name="Elkadiri S."/>
            <person name="Gnanaolivu R.D."/>
            <person name="Hernandez B."/>
            <person name="Javaid M."/>
            <person name="Jayaseelan J.C."/>
            <person name="Lee S."/>
            <person name="Li M."/>
            <person name="Ming W."/>
            <person name="Munidasa M."/>
            <person name="Muniz J."/>
            <person name="Nguyen L."/>
            <person name="Ongeri F."/>
            <person name="Osuji N."/>
            <person name="Pu L.-L."/>
            <person name="Puazo M."/>
            <person name="Qu C."/>
            <person name="Quiroz J."/>
            <person name="Raj R."/>
            <person name="Weissenberger G."/>
            <person name="Xin Y."/>
            <person name="Zou X."/>
            <person name="Han Y."/>
            <person name="Richards S."/>
            <person name="Worley K."/>
            <person name="Muzny D."/>
            <person name="Gibbs R."/>
        </authorList>
    </citation>
    <scope>NUCLEOTIDE SEQUENCE</scope>
    <source>
        <strain evidence="2">Sampled in the wild</strain>
    </source>
</reference>
<comment type="caution">
    <text evidence="2">The sequence shown here is derived from an EMBL/GenBank/DDBJ whole genome shotgun (WGS) entry which is preliminary data.</text>
</comment>
<protein>
    <submittedName>
        <fullName evidence="2">Uncharacterized protein</fullName>
    </submittedName>
</protein>
<evidence type="ECO:0000256" key="1">
    <source>
        <dbReference type="SAM" id="Phobius"/>
    </source>
</evidence>
<dbReference type="EMBL" id="KZ308156">
    <property type="protein sequence ID" value="KAG8223257.1"/>
    <property type="molecule type" value="Genomic_DNA"/>
</dbReference>
<accession>A0A8K0JWN0</accession>
<evidence type="ECO:0000313" key="2">
    <source>
        <dbReference type="EMBL" id="KAG8223257.1"/>
    </source>
</evidence>
<sequence length="112" mass="12611">METKQKKDENDDAPMDLDEVLPTVGEFGRYQKLLLWLVCLPACVPCGFCAFNQLFMADVPEQIWCKVPELVNAYPPLPPEVRRLLVAPPENNRLYVNSMQSAEASATQKVSV</sequence>